<evidence type="ECO:0000256" key="1">
    <source>
        <dbReference type="ARBA" id="ARBA00004141"/>
    </source>
</evidence>
<evidence type="ECO:0000256" key="4">
    <source>
        <dbReference type="ARBA" id="ARBA00022989"/>
    </source>
</evidence>
<organism evidence="7 8">
    <name type="scientific">Sphaeroforma arctica JP610</name>
    <dbReference type="NCBI Taxonomy" id="667725"/>
    <lineage>
        <taxon>Eukaryota</taxon>
        <taxon>Ichthyosporea</taxon>
        <taxon>Ichthyophonida</taxon>
        <taxon>Sphaeroforma</taxon>
    </lineage>
</organism>
<evidence type="ECO:0000256" key="6">
    <source>
        <dbReference type="SAM" id="Phobius"/>
    </source>
</evidence>
<proteinExistence type="inferred from homology"/>
<keyword evidence="5 6" id="KW-0472">Membrane</keyword>
<dbReference type="OrthoDB" id="2012235at2759"/>
<dbReference type="Pfam" id="PF01184">
    <property type="entry name" value="Gpr1_Fun34_YaaH"/>
    <property type="match status" value="1"/>
</dbReference>
<dbReference type="PANTHER" id="PTHR30178">
    <property type="entry name" value="INNER MEMBRANE PROTEIN YAAH"/>
    <property type="match status" value="1"/>
</dbReference>
<evidence type="ECO:0000256" key="5">
    <source>
        <dbReference type="ARBA" id="ARBA00023136"/>
    </source>
</evidence>
<sequence>VEVAITGPLGLLGFGVATMFKSFVWAGIAEENTFMLAAVLGIVYGGLTQLLAGLWELYRGNTFVATACVNYGVFWLGIGLFDILQFTGSVTVDEMPWGYFLWSMIWMVHTLMLLACLRYTYRMLQLTYILSATLFLVLALANFYPLLWTIGGYIGIALGASAWYSGWAEIMNSIYGREVVPIWPCPKPPTKERLL</sequence>
<dbReference type="GeneID" id="25913568"/>
<dbReference type="GO" id="GO:0071422">
    <property type="term" value="P:succinate transmembrane transport"/>
    <property type="evidence" value="ECO:0007669"/>
    <property type="project" value="TreeGrafter"/>
</dbReference>
<dbReference type="RefSeq" id="XP_014148289.1">
    <property type="nucleotide sequence ID" value="XM_014292814.1"/>
</dbReference>
<feature type="transmembrane region" description="Helical" evidence="6">
    <location>
        <begin position="99"/>
        <end position="119"/>
    </location>
</feature>
<evidence type="ECO:0000256" key="2">
    <source>
        <dbReference type="ARBA" id="ARBA00005587"/>
    </source>
</evidence>
<dbReference type="InterPro" id="IPR000791">
    <property type="entry name" value="Gpr1/Fun34/SatP-like"/>
</dbReference>
<feature type="transmembrane region" description="Helical" evidence="6">
    <location>
        <begin position="9"/>
        <end position="28"/>
    </location>
</feature>
<feature type="transmembrane region" description="Helical" evidence="6">
    <location>
        <begin position="34"/>
        <end position="55"/>
    </location>
</feature>
<dbReference type="AlphaFoldDB" id="A0A0L0FC80"/>
<accession>A0A0L0FC80</accession>
<evidence type="ECO:0000313" key="7">
    <source>
        <dbReference type="EMBL" id="KNC74387.1"/>
    </source>
</evidence>
<keyword evidence="4 6" id="KW-1133">Transmembrane helix</keyword>
<dbReference type="InterPro" id="IPR047623">
    <property type="entry name" value="SatP"/>
</dbReference>
<dbReference type="NCBIfam" id="NF038013">
    <property type="entry name" value="AceTr_1"/>
    <property type="match status" value="1"/>
</dbReference>
<gene>
    <name evidence="7" type="ORF">SARC_13064</name>
</gene>
<evidence type="ECO:0000256" key="3">
    <source>
        <dbReference type="ARBA" id="ARBA00022692"/>
    </source>
</evidence>
<dbReference type="STRING" id="667725.A0A0L0FC80"/>
<keyword evidence="8" id="KW-1185">Reference proteome</keyword>
<protein>
    <recommendedName>
        <fullName evidence="9">GPR1/FUN34/yaaH family protein</fullName>
    </recommendedName>
</protein>
<dbReference type="PANTHER" id="PTHR30178:SF3">
    <property type="entry name" value="SUCCINATE-ACETATE_PROTON SYMPORTER SATP"/>
    <property type="match status" value="1"/>
</dbReference>
<dbReference type="EMBL" id="KQ244459">
    <property type="protein sequence ID" value="KNC74387.1"/>
    <property type="molecule type" value="Genomic_DNA"/>
</dbReference>
<feature type="non-terminal residue" evidence="7">
    <location>
        <position position="1"/>
    </location>
</feature>
<comment type="similarity">
    <text evidence="2">Belongs to the acetate uptake transporter (AceTr) (TC 2.A.96) family.</text>
</comment>
<dbReference type="GO" id="GO:0015360">
    <property type="term" value="F:acetate:proton symporter activity"/>
    <property type="evidence" value="ECO:0007669"/>
    <property type="project" value="TreeGrafter"/>
</dbReference>
<feature type="transmembrane region" description="Helical" evidence="6">
    <location>
        <begin position="62"/>
        <end position="87"/>
    </location>
</feature>
<evidence type="ECO:0000313" key="8">
    <source>
        <dbReference type="Proteomes" id="UP000054560"/>
    </source>
</evidence>
<keyword evidence="3 6" id="KW-0812">Transmembrane</keyword>
<comment type="subcellular location">
    <subcellularLocation>
        <location evidence="1">Membrane</location>
        <topology evidence="1">Multi-pass membrane protein</topology>
    </subcellularLocation>
</comment>
<name>A0A0L0FC80_9EUKA</name>
<dbReference type="GO" id="GO:0005886">
    <property type="term" value="C:plasma membrane"/>
    <property type="evidence" value="ECO:0007669"/>
    <property type="project" value="TreeGrafter"/>
</dbReference>
<evidence type="ECO:0008006" key="9">
    <source>
        <dbReference type="Google" id="ProtNLM"/>
    </source>
</evidence>
<dbReference type="Proteomes" id="UP000054560">
    <property type="component" value="Unassembled WGS sequence"/>
</dbReference>
<reference evidence="7 8" key="1">
    <citation type="submission" date="2011-02" db="EMBL/GenBank/DDBJ databases">
        <title>The Genome Sequence of Sphaeroforma arctica JP610.</title>
        <authorList>
            <consortium name="The Broad Institute Genome Sequencing Platform"/>
            <person name="Russ C."/>
            <person name="Cuomo C."/>
            <person name="Young S.K."/>
            <person name="Zeng Q."/>
            <person name="Gargeya S."/>
            <person name="Alvarado L."/>
            <person name="Berlin A."/>
            <person name="Chapman S.B."/>
            <person name="Chen Z."/>
            <person name="Freedman E."/>
            <person name="Gellesch M."/>
            <person name="Goldberg J."/>
            <person name="Griggs A."/>
            <person name="Gujja S."/>
            <person name="Heilman E."/>
            <person name="Heiman D."/>
            <person name="Howarth C."/>
            <person name="Mehta T."/>
            <person name="Neiman D."/>
            <person name="Pearson M."/>
            <person name="Roberts A."/>
            <person name="Saif S."/>
            <person name="Shea T."/>
            <person name="Shenoy N."/>
            <person name="Sisk P."/>
            <person name="Stolte C."/>
            <person name="Sykes S."/>
            <person name="White J."/>
            <person name="Yandava C."/>
            <person name="Burger G."/>
            <person name="Gray M.W."/>
            <person name="Holland P.W.H."/>
            <person name="King N."/>
            <person name="Lang F.B.F."/>
            <person name="Roger A.J."/>
            <person name="Ruiz-Trillo I."/>
            <person name="Haas B."/>
            <person name="Nusbaum C."/>
            <person name="Birren B."/>
        </authorList>
    </citation>
    <scope>NUCLEOTIDE SEQUENCE [LARGE SCALE GENOMIC DNA]</scope>
    <source>
        <strain evidence="7 8">JP610</strain>
    </source>
</reference>